<protein>
    <recommendedName>
        <fullName evidence="3">DRBM domain-containing protein</fullName>
    </recommendedName>
</protein>
<accession>A0A834IFN0</accession>
<dbReference type="GO" id="GO:0003725">
    <property type="term" value="F:double-stranded RNA binding"/>
    <property type="evidence" value="ECO:0007669"/>
    <property type="project" value="TreeGrafter"/>
</dbReference>
<comment type="caution">
    <text evidence="4">The sequence shown here is derived from an EMBL/GenBank/DDBJ whole genome shotgun (WGS) entry which is preliminary data.</text>
</comment>
<gene>
    <name evidence="4" type="ORF">GWI33_008855</name>
</gene>
<proteinExistence type="predicted"/>
<feature type="domain" description="DRBM" evidence="3">
    <location>
        <begin position="104"/>
        <end position="172"/>
    </location>
</feature>
<evidence type="ECO:0000256" key="1">
    <source>
        <dbReference type="ARBA" id="ARBA00022884"/>
    </source>
</evidence>
<dbReference type="EMBL" id="JAACXV010000408">
    <property type="protein sequence ID" value="KAF7278091.1"/>
    <property type="molecule type" value="Genomic_DNA"/>
</dbReference>
<dbReference type="OrthoDB" id="5961559at2759"/>
<dbReference type="GO" id="GO:0005737">
    <property type="term" value="C:cytoplasm"/>
    <property type="evidence" value="ECO:0007669"/>
    <property type="project" value="TreeGrafter"/>
</dbReference>
<evidence type="ECO:0000256" key="2">
    <source>
        <dbReference type="PROSITE-ProRule" id="PRU00266"/>
    </source>
</evidence>
<sequence>MATAVKNPIMVLQELTVRNRLKRPDYQITSSQSGTHDNRFDYVVFVAGIRANGSGPSKQIGRHQAAQNALKILHEMGVYNPAENPVTDYLSYQKDESTLENGLTYIIKLQATCSKNKIPLPDFLEISNEGPPHDRKFTMGCKIYSFITKASAKTKRMAKQLAAKEMLERITEIMVDLIIKSRKATKELVYNNDVTTTKCNKATDATNCLQNDISDCKQVFKSKSTNGQLVLGIIEKSFARIKL</sequence>
<dbReference type="AlphaFoldDB" id="A0A834IFN0"/>
<evidence type="ECO:0000313" key="5">
    <source>
        <dbReference type="Proteomes" id="UP000625711"/>
    </source>
</evidence>
<dbReference type="GO" id="GO:0035197">
    <property type="term" value="F:siRNA binding"/>
    <property type="evidence" value="ECO:0007669"/>
    <property type="project" value="TreeGrafter"/>
</dbReference>
<dbReference type="Pfam" id="PF00035">
    <property type="entry name" value="dsrm"/>
    <property type="match status" value="2"/>
</dbReference>
<keyword evidence="5" id="KW-1185">Reference proteome</keyword>
<dbReference type="PANTHER" id="PTHR46205:SF3">
    <property type="entry name" value="LOQUACIOUS, ISOFORM B"/>
    <property type="match status" value="1"/>
</dbReference>
<evidence type="ECO:0000313" key="4">
    <source>
        <dbReference type="EMBL" id="KAF7278091.1"/>
    </source>
</evidence>
<dbReference type="PROSITE" id="PS50137">
    <property type="entry name" value="DS_RBD"/>
    <property type="match status" value="2"/>
</dbReference>
<dbReference type="GO" id="GO:0030422">
    <property type="term" value="P:siRNA processing"/>
    <property type="evidence" value="ECO:0007669"/>
    <property type="project" value="TreeGrafter"/>
</dbReference>
<organism evidence="4 5">
    <name type="scientific">Rhynchophorus ferrugineus</name>
    <name type="common">Red palm weevil</name>
    <name type="synonym">Curculio ferrugineus</name>
    <dbReference type="NCBI Taxonomy" id="354439"/>
    <lineage>
        <taxon>Eukaryota</taxon>
        <taxon>Metazoa</taxon>
        <taxon>Ecdysozoa</taxon>
        <taxon>Arthropoda</taxon>
        <taxon>Hexapoda</taxon>
        <taxon>Insecta</taxon>
        <taxon>Pterygota</taxon>
        <taxon>Neoptera</taxon>
        <taxon>Endopterygota</taxon>
        <taxon>Coleoptera</taxon>
        <taxon>Polyphaga</taxon>
        <taxon>Cucujiformia</taxon>
        <taxon>Curculionidae</taxon>
        <taxon>Dryophthorinae</taxon>
        <taxon>Rhynchophorus</taxon>
    </lineage>
</organism>
<name>A0A834IFN0_RHYFE</name>
<dbReference type="SMART" id="SM00358">
    <property type="entry name" value="DSRM"/>
    <property type="match status" value="2"/>
</dbReference>
<dbReference type="Proteomes" id="UP000625711">
    <property type="component" value="Unassembled WGS sequence"/>
</dbReference>
<dbReference type="InterPro" id="IPR014720">
    <property type="entry name" value="dsRBD_dom"/>
</dbReference>
<dbReference type="GO" id="GO:0070920">
    <property type="term" value="P:regulation of regulatory ncRNA processing"/>
    <property type="evidence" value="ECO:0007669"/>
    <property type="project" value="TreeGrafter"/>
</dbReference>
<dbReference type="InterPro" id="IPR051247">
    <property type="entry name" value="RLC_Component"/>
</dbReference>
<dbReference type="PANTHER" id="PTHR46205">
    <property type="entry name" value="LOQUACIOUS, ISOFORM B"/>
    <property type="match status" value="1"/>
</dbReference>
<dbReference type="GO" id="GO:0016442">
    <property type="term" value="C:RISC complex"/>
    <property type="evidence" value="ECO:0007669"/>
    <property type="project" value="TreeGrafter"/>
</dbReference>
<dbReference type="GO" id="GO:0070578">
    <property type="term" value="C:RISC-loading complex"/>
    <property type="evidence" value="ECO:0007669"/>
    <property type="project" value="TreeGrafter"/>
</dbReference>
<dbReference type="SUPFAM" id="SSF54768">
    <property type="entry name" value="dsRNA-binding domain-like"/>
    <property type="match status" value="2"/>
</dbReference>
<feature type="domain" description="DRBM" evidence="3">
    <location>
        <begin position="7"/>
        <end position="75"/>
    </location>
</feature>
<dbReference type="Gene3D" id="3.30.160.20">
    <property type="match status" value="2"/>
</dbReference>
<evidence type="ECO:0000259" key="3">
    <source>
        <dbReference type="PROSITE" id="PS50137"/>
    </source>
</evidence>
<dbReference type="GO" id="GO:0005634">
    <property type="term" value="C:nucleus"/>
    <property type="evidence" value="ECO:0007669"/>
    <property type="project" value="TreeGrafter"/>
</dbReference>
<keyword evidence="1 2" id="KW-0694">RNA-binding</keyword>
<reference evidence="4" key="1">
    <citation type="submission" date="2020-08" db="EMBL/GenBank/DDBJ databases">
        <title>Genome sequencing and assembly of the red palm weevil Rhynchophorus ferrugineus.</title>
        <authorList>
            <person name="Dias G.B."/>
            <person name="Bergman C.M."/>
            <person name="Manee M."/>
        </authorList>
    </citation>
    <scope>NUCLEOTIDE SEQUENCE</scope>
    <source>
        <strain evidence="4">AA-2017</strain>
        <tissue evidence="4">Whole larva</tissue>
    </source>
</reference>